<organism evidence="3 4">
    <name type="scientific">Luteococcus japonicus LSP_Lj1</name>
    <dbReference type="NCBI Taxonomy" id="1255658"/>
    <lineage>
        <taxon>Bacteria</taxon>
        <taxon>Bacillati</taxon>
        <taxon>Actinomycetota</taxon>
        <taxon>Actinomycetes</taxon>
        <taxon>Propionibacteriales</taxon>
        <taxon>Propionibacteriaceae</taxon>
        <taxon>Luteococcus</taxon>
    </lineage>
</organism>
<dbReference type="Proteomes" id="UP000188342">
    <property type="component" value="Unassembled WGS sequence"/>
</dbReference>
<feature type="region of interest" description="Disordered" evidence="1">
    <location>
        <begin position="28"/>
        <end position="75"/>
    </location>
</feature>
<evidence type="ECO:0000313" key="3">
    <source>
        <dbReference type="EMBL" id="SJN31305.1"/>
    </source>
</evidence>
<evidence type="ECO:0000313" key="4">
    <source>
        <dbReference type="Proteomes" id="UP000188342"/>
    </source>
</evidence>
<protein>
    <recommendedName>
        <fullName evidence="2">Transcription factor zinc-finger domain-containing protein</fullName>
    </recommendedName>
</protein>
<dbReference type="Pfam" id="PF13453">
    <property type="entry name" value="Zn_ribbon_TFIIB"/>
    <property type="match status" value="1"/>
</dbReference>
<dbReference type="AlphaFoldDB" id="A0A1R4JHQ3"/>
<dbReference type="InterPro" id="IPR027392">
    <property type="entry name" value="TF_Znf"/>
</dbReference>
<sequence length="75" mass="8472">MTIDQCTGCRGIFLDRGELERLNDAESAYYGSSRPAVPQAPERREYEDRGRDEHQSGHGSERKRRPGGFLGELFG</sequence>
<evidence type="ECO:0000259" key="2">
    <source>
        <dbReference type="Pfam" id="PF13453"/>
    </source>
</evidence>
<feature type="compositionally biased region" description="Basic and acidic residues" evidence="1">
    <location>
        <begin position="41"/>
        <end position="60"/>
    </location>
</feature>
<accession>A0A1R4JHQ3</accession>
<gene>
    <name evidence="3" type="ORF">FM114_07485</name>
</gene>
<proteinExistence type="predicted"/>
<keyword evidence="4" id="KW-1185">Reference proteome</keyword>
<reference evidence="3 4" key="1">
    <citation type="submission" date="2017-02" db="EMBL/GenBank/DDBJ databases">
        <authorList>
            <person name="Peterson S.W."/>
        </authorList>
    </citation>
    <scope>NUCLEOTIDE SEQUENCE [LARGE SCALE GENOMIC DNA]</scope>
    <source>
        <strain evidence="3 4">LSP_Lj1</strain>
    </source>
</reference>
<name>A0A1R4JHQ3_9ACTN</name>
<dbReference type="EMBL" id="FUKQ01000030">
    <property type="protein sequence ID" value="SJN31305.1"/>
    <property type="molecule type" value="Genomic_DNA"/>
</dbReference>
<feature type="domain" description="Transcription factor zinc-finger" evidence="2">
    <location>
        <begin position="2"/>
        <end position="22"/>
    </location>
</feature>
<evidence type="ECO:0000256" key="1">
    <source>
        <dbReference type="SAM" id="MobiDB-lite"/>
    </source>
</evidence>